<sequence length="119" mass="13705">MKPFEICHSNTKGKDPSTWIHLASLQNLSRYVLAGVCVVKCLLLRHAVKHVLHSSFSRNRWIRAKPYAVGKSGRRYPKHFFGNPKHKHCLPKETSTRLCKVNAFAKVSFRLLPRDVLRS</sequence>
<dbReference type="Proteomes" id="UP001054837">
    <property type="component" value="Unassembled WGS sequence"/>
</dbReference>
<dbReference type="AlphaFoldDB" id="A0AAV4MJA3"/>
<dbReference type="EMBL" id="BPLQ01000489">
    <property type="protein sequence ID" value="GIX71900.1"/>
    <property type="molecule type" value="Genomic_DNA"/>
</dbReference>
<protein>
    <submittedName>
        <fullName evidence="1">Uncharacterized protein</fullName>
    </submittedName>
</protein>
<comment type="caution">
    <text evidence="1">The sequence shown here is derived from an EMBL/GenBank/DDBJ whole genome shotgun (WGS) entry which is preliminary data.</text>
</comment>
<gene>
    <name evidence="1" type="ORF">CDAR_439181</name>
</gene>
<keyword evidence="2" id="KW-1185">Reference proteome</keyword>
<evidence type="ECO:0000313" key="1">
    <source>
        <dbReference type="EMBL" id="GIX71900.1"/>
    </source>
</evidence>
<evidence type="ECO:0000313" key="2">
    <source>
        <dbReference type="Proteomes" id="UP001054837"/>
    </source>
</evidence>
<organism evidence="1 2">
    <name type="scientific">Caerostris darwini</name>
    <dbReference type="NCBI Taxonomy" id="1538125"/>
    <lineage>
        <taxon>Eukaryota</taxon>
        <taxon>Metazoa</taxon>
        <taxon>Ecdysozoa</taxon>
        <taxon>Arthropoda</taxon>
        <taxon>Chelicerata</taxon>
        <taxon>Arachnida</taxon>
        <taxon>Araneae</taxon>
        <taxon>Araneomorphae</taxon>
        <taxon>Entelegynae</taxon>
        <taxon>Araneoidea</taxon>
        <taxon>Araneidae</taxon>
        <taxon>Caerostris</taxon>
    </lineage>
</organism>
<reference evidence="1 2" key="1">
    <citation type="submission" date="2021-06" db="EMBL/GenBank/DDBJ databases">
        <title>Caerostris darwini draft genome.</title>
        <authorList>
            <person name="Kono N."/>
            <person name="Arakawa K."/>
        </authorList>
    </citation>
    <scope>NUCLEOTIDE SEQUENCE [LARGE SCALE GENOMIC DNA]</scope>
</reference>
<proteinExistence type="predicted"/>
<accession>A0AAV4MJA3</accession>
<name>A0AAV4MJA3_9ARAC</name>